<organism evidence="2 3">
    <name type="scientific">Sinobaca qinghaiensis</name>
    <dbReference type="NCBI Taxonomy" id="342944"/>
    <lineage>
        <taxon>Bacteria</taxon>
        <taxon>Bacillati</taxon>
        <taxon>Bacillota</taxon>
        <taxon>Bacilli</taxon>
        <taxon>Bacillales</taxon>
        <taxon>Sporolactobacillaceae</taxon>
        <taxon>Sinobaca</taxon>
    </lineage>
</organism>
<keyword evidence="1" id="KW-0472">Membrane</keyword>
<evidence type="ECO:0000256" key="1">
    <source>
        <dbReference type="SAM" id="Phobius"/>
    </source>
</evidence>
<evidence type="ECO:0000313" key="3">
    <source>
        <dbReference type="Proteomes" id="UP000285120"/>
    </source>
</evidence>
<accession>A0A419V4L1</accession>
<feature type="transmembrane region" description="Helical" evidence="1">
    <location>
        <begin position="173"/>
        <end position="190"/>
    </location>
</feature>
<feature type="transmembrane region" description="Helical" evidence="1">
    <location>
        <begin position="233"/>
        <end position="251"/>
    </location>
</feature>
<proteinExistence type="predicted"/>
<feature type="transmembrane region" description="Helical" evidence="1">
    <location>
        <begin position="92"/>
        <end position="120"/>
    </location>
</feature>
<keyword evidence="1" id="KW-0812">Transmembrane</keyword>
<evidence type="ECO:0008006" key="4">
    <source>
        <dbReference type="Google" id="ProtNLM"/>
    </source>
</evidence>
<gene>
    <name evidence="2" type="ORF">ATL39_1674</name>
</gene>
<keyword evidence="3" id="KW-1185">Reference proteome</keyword>
<evidence type="ECO:0000313" key="2">
    <source>
        <dbReference type="EMBL" id="RKD73381.1"/>
    </source>
</evidence>
<sequence>MKSWIGLWKKEMRLMKPIFTAGLLLIALVLSITLIVPLVRGTDPINASAILLGAGIFTQFAYIPVFFIISFYRENRHLEVWLHTPQSILKLLSAKIASALACGAVTLLVNGVLFLIFFGLAVPEQVRFPSIGELLTASLLGALTILFFSLMIGMFVILFFSLYLVIKPYAGKWFSILIVFVLVIGGSWIYTKFSNSGVYETLTMWGEISVNFQTGVLGQIAAQAPYSFYTGTFVYGIVEALIVLVIASFLLEKRVEV</sequence>
<reference evidence="2 3" key="1">
    <citation type="submission" date="2018-09" db="EMBL/GenBank/DDBJ databases">
        <title>Genomic Encyclopedia of Archaeal and Bacterial Type Strains, Phase II (KMG-II): from individual species to whole genera.</title>
        <authorList>
            <person name="Goeker M."/>
        </authorList>
    </citation>
    <scope>NUCLEOTIDE SEQUENCE [LARGE SCALE GENOMIC DNA]</scope>
    <source>
        <strain evidence="2 3">DSM 17008</strain>
    </source>
</reference>
<dbReference type="Proteomes" id="UP000285120">
    <property type="component" value="Unassembled WGS sequence"/>
</dbReference>
<keyword evidence="1" id="KW-1133">Transmembrane helix</keyword>
<protein>
    <recommendedName>
        <fullName evidence="4">ABC-2 type transport system permease protein</fullName>
    </recommendedName>
</protein>
<feature type="transmembrane region" description="Helical" evidence="1">
    <location>
        <begin position="51"/>
        <end position="72"/>
    </location>
</feature>
<name>A0A419V4L1_9BACL</name>
<comment type="caution">
    <text evidence="2">The sequence shown here is derived from an EMBL/GenBank/DDBJ whole genome shotgun (WGS) entry which is preliminary data.</text>
</comment>
<dbReference type="AlphaFoldDB" id="A0A419V4L1"/>
<feature type="transmembrane region" description="Helical" evidence="1">
    <location>
        <begin position="140"/>
        <end position="166"/>
    </location>
</feature>
<dbReference type="EMBL" id="RAPK01000008">
    <property type="protein sequence ID" value="RKD73381.1"/>
    <property type="molecule type" value="Genomic_DNA"/>
</dbReference>
<dbReference type="RefSeq" id="WP_120192879.1">
    <property type="nucleotide sequence ID" value="NZ_RAPK01000008.1"/>
</dbReference>
<dbReference type="OrthoDB" id="1786466at2"/>